<feature type="non-terminal residue" evidence="2">
    <location>
        <position position="234"/>
    </location>
</feature>
<gene>
    <name evidence="2" type="ORF">PXEA_LOCUS24438</name>
</gene>
<accession>A0A3S5AXB2</accession>
<sequence length="234" mass="24564">MLGRHNLLPTNGVIGGSGEETFVVEFRLNEQRYHLRLTRQQKTDIERLLFTTHAKRQAEILSVLQREQARCTVLPNPSSTSNISDQSSSGPASSGLSLLHSGIMGPARASGQATLMAAPGGMAQYQLLAHPHQQQQMPISVGQTAPGLRLFQPPQLPNALTSIATPGLNGNSGSIRGLTENAVGRSLAVCSGDHHAPGFLAPTSAACMNPCATQGLSLHPSQPGPSVMTALVSP</sequence>
<dbReference type="Proteomes" id="UP000784294">
    <property type="component" value="Unassembled WGS sequence"/>
</dbReference>
<feature type="compositionally biased region" description="Low complexity" evidence="1">
    <location>
        <begin position="78"/>
        <end position="95"/>
    </location>
</feature>
<dbReference type="EMBL" id="CAAALY010117650">
    <property type="protein sequence ID" value="VEL30998.1"/>
    <property type="molecule type" value="Genomic_DNA"/>
</dbReference>
<reference evidence="2" key="1">
    <citation type="submission" date="2018-11" db="EMBL/GenBank/DDBJ databases">
        <authorList>
            <consortium name="Pathogen Informatics"/>
        </authorList>
    </citation>
    <scope>NUCLEOTIDE SEQUENCE</scope>
</reference>
<feature type="region of interest" description="Disordered" evidence="1">
    <location>
        <begin position="74"/>
        <end position="95"/>
    </location>
</feature>
<protein>
    <submittedName>
        <fullName evidence="2">Uncharacterized protein</fullName>
    </submittedName>
</protein>
<dbReference type="AlphaFoldDB" id="A0A3S5AXB2"/>
<proteinExistence type="predicted"/>
<keyword evidence="3" id="KW-1185">Reference proteome</keyword>
<evidence type="ECO:0000256" key="1">
    <source>
        <dbReference type="SAM" id="MobiDB-lite"/>
    </source>
</evidence>
<name>A0A3S5AXB2_9PLAT</name>
<dbReference type="OrthoDB" id="6254394at2759"/>
<evidence type="ECO:0000313" key="2">
    <source>
        <dbReference type="EMBL" id="VEL30998.1"/>
    </source>
</evidence>
<evidence type="ECO:0000313" key="3">
    <source>
        <dbReference type="Proteomes" id="UP000784294"/>
    </source>
</evidence>
<organism evidence="2 3">
    <name type="scientific">Protopolystoma xenopodis</name>
    <dbReference type="NCBI Taxonomy" id="117903"/>
    <lineage>
        <taxon>Eukaryota</taxon>
        <taxon>Metazoa</taxon>
        <taxon>Spiralia</taxon>
        <taxon>Lophotrochozoa</taxon>
        <taxon>Platyhelminthes</taxon>
        <taxon>Monogenea</taxon>
        <taxon>Polyopisthocotylea</taxon>
        <taxon>Polystomatidea</taxon>
        <taxon>Polystomatidae</taxon>
        <taxon>Protopolystoma</taxon>
    </lineage>
</organism>
<comment type="caution">
    <text evidence="2">The sequence shown here is derived from an EMBL/GenBank/DDBJ whole genome shotgun (WGS) entry which is preliminary data.</text>
</comment>